<evidence type="ECO:0000313" key="2">
    <source>
        <dbReference type="Proteomes" id="UP000053860"/>
    </source>
</evidence>
<evidence type="ECO:0000313" key="1">
    <source>
        <dbReference type="EMBL" id="KUK76958.1"/>
    </source>
</evidence>
<name>A0A101HHG4_9BACT</name>
<sequence length="36" mass="3979">MMNKSKSPTLALAKYRLMLPLIFFVGCGKQCVCGTK</sequence>
<dbReference type="PROSITE" id="PS51257">
    <property type="entry name" value="PROKAR_LIPOPROTEIN"/>
    <property type="match status" value="1"/>
</dbReference>
<reference evidence="2" key="1">
    <citation type="journal article" date="2015" name="MBio">
        <title>Genome-Resolved Metagenomic Analysis Reveals Roles for Candidate Phyla and Other Microbial Community Members in Biogeochemical Transformations in Oil Reservoirs.</title>
        <authorList>
            <person name="Hu P."/>
            <person name="Tom L."/>
            <person name="Singh A."/>
            <person name="Thomas B.C."/>
            <person name="Baker B.J."/>
            <person name="Piceno Y.M."/>
            <person name="Andersen G.L."/>
            <person name="Banfield J.F."/>
        </authorList>
    </citation>
    <scope>NUCLEOTIDE SEQUENCE [LARGE SCALE GENOMIC DNA]</scope>
</reference>
<dbReference type="Proteomes" id="UP000053860">
    <property type="component" value="Unassembled WGS sequence"/>
</dbReference>
<protein>
    <recommendedName>
        <fullName evidence="3">Lipoprotein</fullName>
    </recommendedName>
</protein>
<accession>A0A101HHG4</accession>
<organism evidence="1 2">
    <name type="scientific">Proteiniphilum acetatigenes</name>
    <dbReference type="NCBI Taxonomy" id="294710"/>
    <lineage>
        <taxon>Bacteria</taxon>
        <taxon>Pseudomonadati</taxon>
        <taxon>Bacteroidota</taxon>
        <taxon>Bacteroidia</taxon>
        <taxon>Bacteroidales</taxon>
        <taxon>Dysgonomonadaceae</taxon>
        <taxon>Proteiniphilum</taxon>
    </lineage>
</organism>
<dbReference type="EMBL" id="LGGN01000180">
    <property type="protein sequence ID" value="KUK76958.1"/>
    <property type="molecule type" value="Genomic_DNA"/>
</dbReference>
<gene>
    <name evidence="1" type="ORF">XD92_0983</name>
</gene>
<evidence type="ECO:0008006" key="3">
    <source>
        <dbReference type="Google" id="ProtNLM"/>
    </source>
</evidence>
<proteinExistence type="predicted"/>
<dbReference type="AlphaFoldDB" id="A0A101HHG4"/>
<comment type="caution">
    <text evidence="1">The sequence shown here is derived from an EMBL/GenBank/DDBJ whole genome shotgun (WGS) entry which is preliminary data.</text>
</comment>